<dbReference type="Proteomes" id="UP000440367">
    <property type="component" value="Unassembled WGS sequence"/>
</dbReference>
<evidence type="ECO:0000313" key="1">
    <source>
        <dbReference type="EMBL" id="KAE8940932.1"/>
    </source>
</evidence>
<evidence type="ECO:0000313" key="6">
    <source>
        <dbReference type="EMBL" id="KAE9187020.1"/>
    </source>
</evidence>
<dbReference type="EMBL" id="QXGE01002483">
    <property type="protein sequence ID" value="KAE9281518.1"/>
    <property type="molecule type" value="Genomic_DNA"/>
</dbReference>
<dbReference type="Proteomes" id="UP000437068">
    <property type="component" value="Unassembled WGS sequence"/>
</dbReference>
<evidence type="ECO:0000313" key="14">
    <source>
        <dbReference type="Proteomes" id="UP000488956"/>
    </source>
</evidence>
<dbReference type="EMBL" id="QXFX01000338">
    <property type="protein sequence ID" value="KAE9119648.1"/>
    <property type="molecule type" value="Genomic_DNA"/>
</dbReference>
<dbReference type="Proteomes" id="UP000429523">
    <property type="component" value="Unassembled WGS sequence"/>
</dbReference>
<evidence type="ECO:0000313" key="2">
    <source>
        <dbReference type="EMBL" id="KAE8978578.1"/>
    </source>
</evidence>
<gene>
    <name evidence="7" type="ORF">PF001_g23737</name>
    <name evidence="6" type="ORF">PF002_g25713</name>
    <name evidence="5" type="ORF">PF005_g24959</name>
    <name evidence="3" type="ORF">PF006_g23918</name>
    <name evidence="1" type="ORF">PF009_g9270</name>
    <name evidence="4" type="ORF">PF010_g7785</name>
    <name evidence="2" type="ORF">PF011_g23186</name>
</gene>
<dbReference type="Proteomes" id="UP000440732">
    <property type="component" value="Unassembled WGS sequence"/>
</dbReference>
<dbReference type="EMBL" id="QXGF01000393">
    <property type="protein sequence ID" value="KAE8940932.1"/>
    <property type="molecule type" value="Genomic_DNA"/>
</dbReference>
<dbReference type="EMBL" id="QXGD01002563">
    <property type="protein sequence ID" value="KAE9187020.1"/>
    <property type="molecule type" value="Genomic_DNA"/>
</dbReference>
<sequence length="53" mass="5954">MCNQQWLSSNSACVIILNIFSALQLATTNTNLPFCDLLKSNRIRVSNFETCSE</sequence>
<evidence type="ECO:0000313" key="11">
    <source>
        <dbReference type="Proteomes" id="UP000440367"/>
    </source>
</evidence>
<name>A0A6A3IDZ5_9STRA</name>
<evidence type="ECO:0000313" key="7">
    <source>
        <dbReference type="EMBL" id="KAE9281518.1"/>
    </source>
</evidence>
<keyword evidence="9" id="KW-1185">Reference proteome</keyword>
<proteinExistence type="predicted"/>
<comment type="caution">
    <text evidence="2">The sequence shown here is derived from an EMBL/GenBank/DDBJ whole genome shotgun (WGS) entry which is preliminary data.</text>
</comment>
<dbReference type="Proteomes" id="UP000488956">
    <property type="component" value="Unassembled WGS sequence"/>
</dbReference>
<dbReference type="EMBL" id="QXGA01002544">
    <property type="protein sequence ID" value="KAE9095833.1"/>
    <property type="molecule type" value="Genomic_DNA"/>
</dbReference>
<evidence type="ECO:0000313" key="10">
    <source>
        <dbReference type="Proteomes" id="UP000437068"/>
    </source>
</evidence>
<dbReference type="Proteomes" id="UP000460718">
    <property type="component" value="Unassembled WGS sequence"/>
</dbReference>
<dbReference type="Proteomes" id="UP000433483">
    <property type="component" value="Unassembled WGS sequence"/>
</dbReference>
<dbReference type="EMBL" id="QXGB01002616">
    <property type="protein sequence ID" value="KAE9176436.1"/>
    <property type="molecule type" value="Genomic_DNA"/>
</dbReference>
<dbReference type="EMBL" id="QXFW01002435">
    <property type="protein sequence ID" value="KAE8978578.1"/>
    <property type="molecule type" value="Genomic_DNA"/>
</dbReference>
<reference evidence="13 14" key="1">
    <citation type="submission" date="2018-09" db="EMBL/GenBank/DDBJ databases">
        <title>Genomic investigation of the strawberry pathogen Phytophthora fragariae indicates pathogenicity is determined by transcriptional variation in three key races.</title>
        <authorList>
            <person name="Adams T.M."/>
            <person name="Armitage A.D."/>
            <person name="Sobczyk M.K."/>
            <person name="Bates H.J."/>
            <person name="Dunwell J.M."/>
            <person name="Nellist C.F."/>
            <person name="Harrison R.J."/>
        </authorList>
    </citation>
    <scope>NUCLEOTIDE SEQUENCE [LARGE SCALE GENOMIC DNA]</scope>
    <source>
        <strain evidence="7 10">A4</strain>
        <strain evidence="6 11">BC-1</strain>
        <strain evidence="5 9">NOV-27</strain>
        <strain evidence="3 12">NOV-5</strain>
        <strain evidence="1 8">NOV-9</strain>
        <strain evidence="4 14">ONT-3</strain>
        <strain evidence="2 13">SCRP245</strain>
    </source>
</reference>
<evidence type="ECO:0000313" key="13">
    <source>
        <dbReference type="Proteomes" id="UP000460718"/>
    </source>
</evidence>
<protein>
    <submittedName>
        <fullName evidence="2">Uncharacterized protein</fullName>
    </submittedName>
</protein>
<accession>A0A6A3IDZ5</accession>
<dbReference type="AlphaFoldDB" id="A0A6A3IDZ5"/>
<evidence type="ECO:0000313" key="3">
    <source>
        <dbReference type="EMBL" id="KAE9095833.1"/>
    </source>
</evidence>
<evidence type="ECO:0000313" key="5">
    <source>
        <dbReference type="EMBL" id="KAE9176436.1"/>
    </source>
</evidence>
<evidence type="ECO:0000313" key="12">
    <source>
        <dbReference type="Proteomes" id="UP000440732"/>
    </source>
</evidence>
<evidence type="ECO:0000313" key="8">
    <source>
        <dbReference type="Proteomes" id="UP000429523"/>
    </source>
</evidence>
<organism evidence="2 13">
    <name type="scientific">Phytophthora fragariae</name>
    <dbReference type="NCBI Taxonomy" id="53985"/>
    <lineage>
        <taxon>Eukaryota</taxon>
        <taxon>Sar</taxon>
        <taxon>Stramenopiles</taxon>
        <taxon>Oomycota</taxon>
        <taxon>Peronosporomycetes</taxon>
        <taxon>Peronosporales</taxon>
        <taxon>Peronosporaceae</taxon>
        <taxon>Phytophthora</taxon>
    </lineage>
</organism>
<evidence type="ECO:0000313" key="4">
    <source>
        <dbReference type="EMBL" id="KAE9119648.1"/>
    </source>
</evidence>
<evidence type="ECO:0000313" key="9">
    <source>
        <dbReference type="Proteomes" id="UP000433483"/>
    </source>
</evidence>